<dbReference type="PROSITE" id="PS50157">
    <property type="entry name" value="ZINC_FINGER_C2H2_2"/>
    <property type="match status" value="2"/>
</dbReference>
<dbReference type="PROSITE" id="PS00028">
    <property type="entry name" value="ZINC_FINGER_C2H2_1"/>
    <property type="match status" value="2"/>
</dbReference>
<feature type="compositionally biased region" description="Low complexity" evidence="3">
    <location>
        <begin position="777"/>
        <end position="803"/>
    </location>
</feature>
<accession>A0AAE0JTV9</accession>
<gene>
    <name evidence="5" type="ORF">B0T24DRAFT_585417</name>
</gene>
<dbReference type="PANTHER" id="PTHR10039">
    <property type="entry name" value="AMELOGENIN"/>
    <property type="match status" value="1"/>
</dbReference>
<comment type="caution">
    <text evidence="5">The sequence shown here is derived from an EMBL/GenBank/DDBJ whole genome shotgun (WGS) entry which is preliminary data.</text>
</comment>
<dbReference type="EMBL" id="JAULSN010000011">
    <property type="protein sequence ID" value="KAK3361668.1"/>
    <property type="molecule type" value="Genomic_DNA"/>
</dbReference>
<keyword evidence="2" id="KW-0862">Zinc</keyword>
<dbReference type="InterPro" id="IPR013087">
    <property type="entry name" value="Znf_C2H2_type"/>
</dbReference>
<sequence length="1033" mass="118699">MASTGIFDLSTPEAVFQAALETFKSGLTAAQLESFPKQSLNNVKTKIRAIQQRQERLKTLMNFSRIQFYLDRFAEFDAVCQRANIAGQGTAELSAFIWGPSLFILEISEEDANVLDSVLDTYQQFGKRIPDPRAYNNLVQERPEMMKCIAFMYEDLLRFYASVLKLLSGRSMRWTKTFGANWRDFKDPFGHILESFDNHGKLLEHDYDRDRTVLLQGAETSQAADRRLKGHVIRSDDFYHEVQRHINQYEQDRIILLRKSRDQEKTRKEEQLANVKHWMSSPGVPQSEYHNQFRSVRDDFQDTGTWILDEPKLLNWMMARDEPPVYSMLWLNGRKGAGKTTLAALIVDNCAQMLDFSTSYFYCREGDTGDNTCLAVLKGILRQFVQHNQDLLPSCDQRRTRGEEILNDPATVRSLLDLFCDYDSSHFVIIDGLDECDISEAKAIVHFWTMAVGRCDRYKPGKLRVLFVSVHTPDIRKMMQSADILDLPPGKSGKDIWRYVAKQFEKIQDKFELTEDESLSAQELVSGHNTGMFLFAVLTVQNLLEQPNLRTLKAELKETSLPATLEEAYRKVIERLRQNLHPNQWAEARKIFGWLAGAKRPLKWHELQAALSIEVDDVGRGTLDYRHNRLRLEIREICGSLVQVLQNRIEFIHSTTRSYILMSEHLDEKAIECDLTILCLSYLTFDCFKLGLDAENRKKFASDGYYSFQDYSISKLNYHVEKLIRTTPSLFGQVGNSRGRGYDRKLAVVLTRFLEFYRESFVAAAAARLPGSSQLASLRARSPSQSGSSTQRSASPSRSPTPLLQRHQQGVNPAEFCQQFQHTSFHSQLLELWTHVYSHQSGDLTERNKVSLPGLEEAMDKARSKIVELAANSSRNPASREKLAEYYGDRLHKCSRLTCAYFHEGFETEARLDKHLKRHDRPFQCPVNGCMVATLGFSANKDLEKHLRQVHPNESGQPSQFVADSKPTVAEAKWVCEICNKRFVRQAIKKAHVNSHYGTRPHACETCGKKFTRANDRNRHRKLHLRAPNGRER</sequence>
<dbReference type="InterPro" id="IPR027417">
    <property type="entry name" value="P-loop_NTPase"/>
</dbReference>
<keyword evidence="2" id="KW-0863">Zinc-finger</keyword>
<dbReference type="Pfam" id="PF24883">
    <property type="entry name" value="NPHP3_N"/>
    <property type="match status" value="1"/>
</dbReference>
<dbReference type="InterPro" id="IPR056884">
    <property type="entry name" value="NPHP3-like_N"/>
</dbReference>
<dbReference type="AlphaFoldDB" id="A0AAE0JTV9"/>
<keyword evidence="1" id="KW-0677">Repeat</keyword>
<dbReference type="InterPro" id="IPR054471">
    <property type="entry name" value="GPIID_WHD"/>
</dbReference>
<feature type="domain" description="C2H2-type" evidence="4">
    <location>
        <begin position="1002"/>
        <end position="1024"/>
    </location>
</feature>
<reference evidence="5" key="1">
    <citation type="journal article" date="2023" name="Mol. Phylogenet. Evol.">
        <title>Genome-scale phylogeny and comparative genomics of the fungal order Sordariales.</title>
        <authorList>
            <person name="Hensen N."/>
            <person name="Bonometti L."/>
            <person name="Westerberg I."/>
            <person name="Brannstrom I.O."/>
            <person name="Guillou S."/>
            <person name="Cros-Aarteil S."/>
            <person name="Calhoun S."/>
            <person name="Haridas S."/>
            <person name="Kuo A."/>
            <person name="Mondo S."/>
            <person name="Pangilinan J."/>
            <person name="Riley R."/>
            <person name="LaButti K."/>
            <person name="Andreopoulos B."/>
            <person name="Lipzen A."/>
            <person name="Chen C."/>
            <person name="Yan M."/>
            <person name="Daum C."/>
            <person name="Ng V."/>
            <person name="Clum A."/>
            <person name="Steindorff A."/>
            <person name="Ohm R.A."/>
            <person name="Martin F."/>
            <person name="Silar P."/>
            <person name="Natvig D.O."/>
            <person name="Lalanne C."/>
            <person name="Gautier V."/>
            <person name="Ament-Velasquez S.L."/>
            <person name="Kruys A."/>
            <person name="Hutchinson M.I."/>
            <person name="Powell A.J."/>
            <person name="Barry K."/>
            <person name="Miller A.N."/>
            <person name="Grigoriev I.V."/>
            <person name="Debuchy R."/>
            <person name="Gladieux P."/>
            <person name="Hiltunen Thoren M."/>
            <person name="Johannesson H."/>
        </authorList>
    </citation>
    <scope>NUCLEOTIDE SEQUENCE</scope>
    <source>
        <strain evidence="5">CBS 958.72</strain>
    </source>
</reference>
<feature type="region of interest" description="Disordered" evidence="3">
    <location>
        <begin position="776"/>
        <end position="808"/>
    </location>
</feature>
<evidence type="ECO:0000259" key="4">
    <source>
        <dbReference type="PROSITE" id="PS50157"/>
    </source>
</evidence>
<dbReference type="Pfam" id="PF12874">
    <property type="entry name" value="zf-met"/>
    <property type="match status" value="1"/>
</dbReference>
<protein>
    <recommendedName>
        <fullName evidence="4">C2H2-type domain-containing protein</fullName>
    </recommendedName>
</protein>
<proteinExistence type="predicted"/>
<evidence type="ECO:0000256" key="3">
    <source>
        <dbReference type="SAM" id="MobiDB-lite"/>
    </source>
</evidence>
<feature type="domain" description="C2H2-type" evidence="4">
    <location>
        <begin position="974"/>
        <end position="1001"/>
    </location>
</feature>
<dbReference type="SUPFAM" id="SSF57667">
    <property type="entry name" value="beta-beta-alpha zinc fingers"/>
    <property type="match status" value="1"/>
</dbReference>
<name>A0AAE0JTV9_9PEZI</name>
<dbReference type="GO" id="GO:0008270">
    <property type="term" value="F:zinc ion binding"/>
    <property type="evidence" value="ECO:0007669"/>
    <property type="project" value="UniProtKB-KW"/>
</dbReference>
<dbReference type="PANTHER" id="PTHR10039:SF14">
    <property type="entry name" value="NACHT DOMAIN-CONTAINING PROTEIN"/>
    <property type="match status" value="1"/>
</dbReference>
<dbReference type="InterPro" id="IPR036236">
    <property type="entry name" value="Znf_C2H2_sf"/>
</dbReference>
<evidence type="ECO:0000313" key="6">
    <source>
        <dbReference type="Proteomes" id="UP001287356"/>
    </source>
</evidence>
<dbReference type="Gene3D" id="3.40.50.300">
    <property type="entry name" value="P-loop containing nucleotide triphosphate hydrolases"/>
    <property type="match status" value="1"/>
</dbReference>
<evidence type="ECO:0000256" key="1">
    <source>
        <dbReference type="ARBA" id="ARBA00022737"/>
    </source>
</evidence>
<dbReference type="SMART" id="SM00355">
    <property type="entry name" value="ZnF_C2H2"/>
    <property type="match status" value="4"/>
</dbReference>
<evidence type="ECO:0000313" key="5">
    <source>
        <dbReference type="EMBL" id="KAK3361668.1"/>
    </source>
</evidence>
<dbReference type="SUPFAM" id="SSF52540">
    <property type="entry name" value="P-loop containing nucleoside triphosphate hydrolases"/>
    <property type="match status" value="1"/>
</dbReference>
<reference evidence="5" key="2">
    <citation type="submission" date="2023-06" db="EMBL/GenBank/DDBJ databases">
        <authorList>
            <consortium name="Lawrence Berkeley National Laboratory"/>
            <person name="Haridas S."/>
            <person name="Hensen N."/>
            <person name="Bonometti L."/>
            <person name="Westerberg I."/>
            <person name="Brannstrom I.O."/>
            <person name="Guillou S."/>
            <person name="Cros-Aarteil S."/>
            <person name="Calhoun S."/>
            <person name="Kuo A."/>
            <person name="Mondo S."/>
            <person name="Pangilinan J."/>
            <person name="Riley R."/>
            <person name="Labutti K."/>
            <person name="Andreopoulos B."/>
            <person name="Lipzen A."/>
            <person name="Chen C."/>
            <person name="Yanf M."/>
            <person name="Daum C."/>
            <person name="Ng V."/>
            <person name="Clum A."/>
            <person name="Steindorff A."/>
            <person name="Ohm R."/>
            <person name="Martin F."/>
            <person name="Silar P."/>
            <person name="Natvig D."/>
            <person name="Lalanne C."/>
            <person name="Gautier V."/>
            <person name="Ament-Velasquez S.L."/>
            <person name="Kruys A."/>
            <person name="Hutchinson M.I."/>
            <person name="Powell A.J."/>
            <person name="Barry K."/>
            <person name="Miller A.N."/>
            <person name="Grigoriev I.V."/>
            <person name="Debuchy R."/>
            <person name="Gladieux P."/>
            <person name="Thoren M.H."/>
            <person name="Johannesson H."/>
        </authorList>
    </citation>
    <scope>NUCLEOTIDE SEQUENCE</scope>
    <source>
        <strain evidence="5">CBS 958.72</strain>
    </source>
</reference>
<keyword evidence="2" id="KW-0479">Metal-binding</keyword>
<organism evidence="5 6">
    <name type="scientific">Lasiosphaeria ovina</name>
    <dbReference type="NCBI Taxonomy" id="92902"/>
    <lineage>
        <taxon>Eukaryota</taxon>
        <taxon>Fungi</taxon>
        <taxon>Dikarya</taxon>
        <taxon>Ascomycota</taxon>
        <taxon>Pezizomycotina</taxon>
        <taxon>Sordariomycetes</taxon>
        <taxon>Sordariomycetidae</taxon>
        <taxon>Sordariales</taxon>
        <taxon>Lasiosphaeriaceae</taxon>
        <taxon>Lasiosphaeria</taxon>
    </lineage>
</organism>
<keyword evidence="6" id="KW-1185">Reference proteome</keyword>
<dbReference type="Proteomes" id="UP001287356">
    <property type="component" value="Unassembled WGS sequence"/>
</dbReference>
<dbReference type="Pfam" id="PF22939">
    <property type="entry name" value="WHD_GPIID"/>
    <property type="match status" value="1"/>
</dbReference>
<dbReference type="Gene3D" id="3.30.160.60">
    <property type="entry name" value="Classic Zinc Finger"/>
    <property type="match status" value="2"/>
</dbReference>
<evidence type="ECO:0000256" key="2">
    <source>
        <dbReference type="PROSITE-ProRule" id="PRU00042"/>
    </source>
</evidence>